<sequence length="409" mass="43289">MKLHEIREARAAKVAEARNLIEAANGQNLSAEAQTKFDGLKAEIQGLEAAEQRAVFLEEAERRSAGAPVDKQRTELESRISLLDAINAQVEQRAVTGALAEYQQEAKRNGQTAKGVLVPASAFETRSNTTTTADGIVPKDFRADQFIGLLRNSTIVRSLGVRTLTGLRGDVVIPKQTSTSAATWLAEGDALSVGAPLGFNTVTLSPKHVGALAELSRQLLQQSSPDAEKLVRDDLAAVIGLAVDKALLHGTAAAKQPIGIVNATGIQTASLATLGWANVLQVQEKLTLANIAGNYWLTTPQVATKLRSTLKASTAGSAYLMENGQLAGLPVAVTQQLDNKTAGEDVTGRAILGDFSELVIGQWGGIDILANPYADGPYSRGAVQIRIMTTLDAAVRRPEAFVLVDDIAI</sequence>
<dbReference type="RefSeq" id="WP_046742594.1">
    <property type="nucleotide sequence ID" value="NZ_LBNQ01000040.1"/>
</dbReference>
<dbReference type="EMBL" id="LBNQ01000040">
    <property type="protein sequence ID" value="KKW66930.1"/>
    <property type="molecule type" value="Genomic_DNA"/>
</dbReference>
<organism evidence="4 5">
    <name type="scientific">Lampropedia cohaerens</name>
    <dbReference type="NCBI Taxonomy" id="1610491"/>
    <lineage>
        <taxon>Bacteria</taxon>
        <taxon>Pseudomonadati</taxon>
        <taxon>Pseudomonadota</taxon>
        <taxon>Betaproteobacteria</taxon>
        <taxon>Burkholderiales</taxon>
        <taxon>Comamonadaceae</taxon>
        <taxon>Lampropedia</taxon>
    </lineage>
</organism>
<feature type="domain" description="Phage capsid-like C-terminal" evidence="3">
    <location>
        <begin position="136"/>
        <end position="405"/>
    </location>
</feature>
<dbReference type="STRING" id="1610491.AAV94_12700"/>
<dbReference type="InterPro" id="IPR054612">
    <property type="entry name" value="Phage_capsid-like_C"/>
</dbReference>
<comment type="subcellular location">
    <subcellularLocation>
        <location evidence="1">Virion</location>
    </subcellularLocation>
</comment>
<dbReference type="Gene3D" id="3.30.2400.10">
    <property type="entry name" value="Major capsid protein gp5"/>
    <property type="match status" value="1"/>
</dbReference>
<name>A0A0U1PWR6_9BURK</name>
<dbReference type="PATRIC" id="fig|1610491.3.peg.2700"/>
<evidence type="ECO:0000313" key="5">
    <source>
        <dbReference type="Proteomes" id="UP000050580"/>
    </source>
</evidence>
<dbReference type="SUPFAM" id="SSF56563">
    <property type="entry name" value="Major capsid protein gp5"/>
    <property type="match status" value="1"/>
</dbReference>
<accession>A0A0U1PWR6</accession>
<evidence type="ECO:0000313" key="4">
    <source>
        <dbReference type="EMBL" id="KKW66930.1"/>
    </source>
</evidence>
<keyword evidence="2" id="KW-0175">Coiled coil</keyword>
<evidence type="ECO:0000256" key="2">
    <source>
        <dbReference type="SAM" id="Coils"/>
    </source>
</evidence>
<dbReference type="Proteomes" id="UP000050580">
    <property type="component" value="Unassembled WGS sequence"/>
</dbReference>
<dbReference type="OrthoDB" id="9806592at2"/>
<comment type="caution">
    <text evidence="4">The sequence shown here is derived from an EMBL/GenBank/DDBJ whole genome shotgun (WGS) entry which is preliminary data.</text>
</comment>
<dbReference type="AlphaFoldDB" id="A0A0U1PWR6"/>
<feature type="coiled-coil region" evidence="2">
    <location>
        <begin position="14"/>
        <end position="60"/>
    </location>
</feature>
<evidence type="ECO:0000259" key="3">
    <source>
        <dbReference type="Pfam" id="PF05065"/>
    </source>
</evidence>
<proteinExistence type="predicted"/>
<reference evidence="4 5" key="1">
    <citation type="submission" date="2015-05" db="EMBL/GenBank/DDBJ databases">
        <title>Draft genome sequence of Lampropedia sp. CT6, isolated from the microbial mat of a hot water spring, located at Manikaran, India.</title>
        <authorList>
            <person name="Tripathi C."/>
            <person name="Rani P."/>
            <person name="Mahato N.K."/>
            <person name="Lal R."/>
        </authorList>
    </citation>
    <scope>NUCLEOTIDE SEQUENCE [LARGE SCALE GENOMIC DNA]</scope>
    <source>
        <strain evidence="4 5">CT6</strain>
    </source>
</reference>
<keyword evidence="5" id="KW-1185">Reference proteome</keyword>
<dbReference type="InterPro" id="IPR024455">
    <property type="entry name" value="Phage_capsid"/>
</dbReference>
<evidence type="ECO:0000256" key="1">
    <source>
        <dbReference type="ARBA" id="ARBA00004328"/>
    </source>
</evidence>
<dbReference type="NCBIfam" id="TIGR01554">
    <property type="entry name" value="major_cap_HK97"/>
    <property type="match status" value="1"/>
</dbReference>
<dbReference type="Pfam" id="PF05065">
    <property type="entry name" value="Phage_capsid"/>
    <property type="match status" value="1"/>
</dbReference>
<protein>
    <submittedName>
        <fullName evidence="4">Capsid protein</fullName>
    </submittedName>
</protein>
<gene>
    <name evidence="4" type="ORF">AAV94_12700</name>
</gene>